<evidence type="ECO:0000256" key="1">
    <source>
        <dbReference type="SAM" id="Coils"/>
    </source>
</evidence>
<dbReference type="NCBIfam" id="TIGR02677">
    <property type="entry name" value="TIGR02677 family protein"/>
    <property type="match status" value="1"/>
</dbReference>
<gene>
    <name evidence="2" type="ORF">IAA21_07395</name>
</gene>
<name>A0A9D2IT75_9FIRM</name>
<comment type="caution">
    <text evidence="2">The sequence shown here is derived from an EMBL/GenBank/DDBJ whole genome shotgun (WGS) entry which is preliminary data.</text>
</comment>
<dbReference type="Proteomes" id="UP000824041">
    <property type="component" value="Unassembled WGS sequence"/>
</dbReference>
<evidence type="ECO:0000313" key="2">
    <source>
        <dbReference type="EMBL" id="HIZ22603.1"/>
    </source>
</evidence>
<dbReference type="AlphaFoldDB" id="A0A9D2IT75"/>
<dbReference type="InterPro" id="IPR013493">
    <property type="entry name" value="CHP02677"/>
</dbReference>
<reference evidence="2" key="2">
    <citation type="submission" date="2021-04" db="EMBL/GenBank/DDBJ databases">
        <authorList>
            <person name="Gilroy R."/>
        </authorList>
    </citation>
    <scope>NUCLEOTIDE SEQUENCE</scope>
    <source>
        <strain evidence="2">14324</strain>
    </source>
</reference>
<evidence type="ECO:0000313" key="3">
    <source>
        <dbReference type="Proteomes" id="UP000824041"/>
    </source>
</evidence>
<feature type="coiled-coil region" evidence="1">
    <location>
        <begin position="352"/>
        <end position="383"/>
    </location>
</feature>
<dbReference type="EMBL" id="DXBU01000099">
    <property type="protein sequence ID" value="HIZ22603.1"/>
    <property type="molecule type" value="Genomic_DNA"/>
</dbReference>
<feature type="non-terminal residue" evidence="2">
    <location>
        <position position="1"/>
    </location>
</feature>
<reference evidence="2" key="1">
    <citation type="journal article" date="2021" name="PeerJ">
        <title>Extensive microbial diversity within the chicken gut microbiome revealed by metagenomics and culture.</title>
        <authorList>
            <person name="Gilroy R."/>
            <person name="Ravi A."/>
            <person name="Getino M."/>
            <person name="Pursley I."/>
            <person name="Horton D.L."/>
            <person name="Alikhan N.F."/>
            <person name="Baker D."/>
            <person name="Gharbi K."/>
            <person name="Hall N."/>
            <person name="Watson M."/>
            <person name="Adriaenssens E.M."/>
            <person name="Foster-Nyarko E."/>
            <person name="Jarju S."/>
            <person name="Secka A."/>
            <person name="Antonio M."/>
            <person name="Oren A."/>
            <person name="Chaudhuri R.R."/>
            <person name="La Ragione R."/>
            <person name="Hildebrand F."/>
            <person name="Pallen M.J."/>
        </authorList>
    </citation>
    <scope>NUCLEOTIDE SEQUENCE</scope>
    <source>
        <strain evidence="2">14324</strain>
    </source>
</reference>
<accession>A0A9D2IT75</accession>
<sequence>EKLKYWLYQEDVYEEMIRDPYFKGYRLDQCQQDLNALIEWKNLIAIQDTRKAASLEEFKNRNYRYQMSEYSVEIERLVLRLENLLVEGASLEPTLLERLRRSIEKLPEMAHKNMDEVYAWWNDLNNDFIRLNQNYQDYIRDLNSVKAEEMMRTREFLIFKDKLVEYLRNFIKGLQKNVGVIEEDLRMADPGLLREIFDKVNTYEMSIPRMDTEVSLEMIQEKTAGRYKSIHDWFVSENGAENEAGKLFDATNEIIRRITRYAAVLSEKNALGANRREEYRKTAEIFLKCRDMDQAHKMAAMVFGLEHPLHLKAADVRATESMNKGVYEEKAAEFVLKPRIRTYGEKSRRSSITDTRKQKEETRRQMLEELREDRRKLQLLEQDGRIDFGSLPVIEPRVREILLKWLSDALEDADYSARTDDGRLYRLDMDRSRENCVVHCLDGNFTMPRMSIVFMEG</sequence>
<dbReference type="Pfam" id="PF09660">
    <property type="entry name" value="DUF2397"/>
    <property type="match status" value="1"/>
</dbReference>
<protein>
    <submittedName>
        <fullName evidence="2">TIGR02677 family protein</fullName>
    </submittedName>
</protein>
<organism evidence="2 3">
    <name type="scientific">Candidatus Blautia faecigallinarum</name>
    <dbReference type="NCBI Taxonomy" id="2838488"/>
    <lineage>
        <taxon>Bacteria</taxon>
        <taxon>Bacillati</taxon>
        <taxon>Bacillota</taxon>
        <taxon>Clostridia</taxon>
        <taxon>Lachnospirales</taxon>
        <taxon>Lachnospiraceae</taxon>
        <taxon>Blautia</taxon>
    </lineage>
</organism>
<keyword evidence="1" id="KW-0175">Coiled coil</keyword>
<proteinExistence type="predicted"/>